<dbReference type="Proteomes" id="UP000007886">
    <property type="component" value="Chromosome"/>
</dbReference>
<accession>A0AAI8MAX3</accession>
<evidence type="ECO:0000313" key="2">
    <source>
        <dbReference type="EMBL" id="BAL74742.1"/>
    </source>
</evidence>
<dbReference type="RefSeq" id="WP_015684076.1">
    <property type="nucleotide sequence ID" value="NC_017082.1"/>
</dbReference>
<dbReference type="EMBL" id="AP012279">
    <property type="protein sequence ID" value="BAL74742.1"/>
    <property type="molecule type" value="Genomic_DNA"/>
</dbReference>
<dbReference type="KEGG" id="brs:S23_15250"/>
<reference evidence="2 3" key="1">
    <citation type="journal article" date="2012" name="Microbes Environ.">
        <title>Complete genome sequence of Bradyrhizobium sp. S23321: insights into symbiosis evolution in soil oligotrophs.</title>
        <authorList>
            <person name="Okubo T."/>
            <person name="Tsukui T."/>
            <person name="Maita H."/>
            <person name="Okamoto S."/>
            <person name="Oshima K."/>
            <person name="Fujisawa T."/>
            <person name="Saito A."/>
            <person name="Futamata H."/>
            <person name="Hattori R."/>
            <person name="Shimomura Y."/>
            <person name="Haruta S."/>
            <person name="Morimoto S."/>
            <person name="Wang Y."/>
            <person name="Sakai Y."/>
            <person name="Hattori M."/>
            <person name="Aizawa S."/>
            <person name="Nagashima K.V.P."/>
            <person name="Masuda S."/>
            <person name="Hattori T."/>
            <person name="Yamashita A."/>
            <person name="Bao Z."/>
            <person name="Hayatsu M."/>
            <person name="Kajiya-Kanegae H."/>
            <person name="Yoshinaga I."/>
            <person name="Sakamoto K."/>
            <person name="Toyota K."/>
            <person name="Nakao M."/>
            <person name="Kohara M."/>
            <person name="Anda M."/>
            <person name="Niwa R."/>
            <person name="Jung-Hwan P."/>
            <person name="Sameshima-Saito R."/>
            <person name="Tokuda S."/>
            <person name="Yamamoto S."/>
            <person name="Yamamoto S."/>
            <person name="Yokoyama T."/>
            <person name="Akutsu T."/>
            <person name="Nakamura Y."/>
            <person name="Nakahira-Yanaka Y."/>
            <person name="Takada Hoshino Y."/>
            <person name="Hirakawa H."/>
            <person name="Mitsui H."/>
            <person name="Terasawa K."/>
            <person name="Itakura M."/>
            <person name="Sato S."/>
            <person name="Ikeda-Ohtsubo W."/>
            <person name="Sakakura N."/>
            <person name="Kaminuma E."/>
            <person name="Minamisawa K."/>
        </authorList>
    </citation>
    <scope>NUCLEOTIDE SEQUENCE [LARGE SCALE GENOMIC DNA]</scope>
    <source>
        <strain evidence="2 3">S23321</strain>
    </source>
</reference>
<gene>
    <name evidence="2" type="ORF">S23_15250</name>
</gene>
<dbReference type="AlphaFoldDB" id="A0AAI8MAX3"/>
<keyword evidence="3" id="KW-1185">Reference proteome</keyword>
<keyword evidence="1" id="KW-0812">Transmembrane</keyword>
<evidence type="ECO:0000256" key="1">
    <source>
        <dbReference type="SAM" id="Phobius"/>
    </source>
</evidence>
<keyword evidence="1" id="KW-0472">Membrane</keyword>
<keyword evidence="1" id="KW-1133">Transmembrane helix</keyword>
<organism evidence="2 3">
    <name type="scientific">Bradyrhizobium cosmicum</name>
    <dbReference type="NCBI Taxonomy" id="1404864"/>
    <lineage>
        <taxon>Bacteria</taxon>
        <taxon>Pseudomonadati</taxon>
        <taxon>Pseudomonadota</taxon>
        <taxon>Alphaproteobacteria</taxon>
        <taxon>Hyphomicrobiales</taxon>
        <taxon>Nitrobacteraceae</taxon>
        <taxon>Bradyrhizobium</taxon>
    </lineage>
</organism>
<name>A0AAI8MAX3_9BRAD</name>
<proteinExistence type="predicted"/>
<protein>
    <submittedName>
        <fullName evidence="2">Uncharacterized protein</fullName>
    </submittedName>
</protein>
<sequence length="42" mass="4480">MQLLKGNLEQAVTTTILVMTLSLIWGAILTLVITLLARGLGV</sequence>
<evidence type="ECO:0000313" key="3">
    <source>
        <dbReference type="Proteomes" id="UP000007886"/>
    </source>
</evidence>
<feature type="transmembrane region" description="Helical" evidence="1">
    <location>
        <begin position="12"/>
        <end position="37"/>
    </location>
</feature>